<dbReference type="GO" id="GO:0005615">
    <property type="term" value="C:extracellular space"/>
    <property type="evidence" value="ECO:0007669"/>
    <property type="project" value="TreeGrafter"/>
</dbReference>
<dbReference type="Gene3D" id="2.170.16.10">
    <property type="entry name" value="Hedgehog/Intein (Hint) domain"/>
    <property type="match status" value="1"/>
</dbReference>
<dbReference type="Gramene" id="EME31146">
    <property type="protein sequence ID" value="EME31146"/>
    <property type="gene ID" value="Gasu_16420"/>
</dbReference>
<dbReference type="InterPro" id="IPR050387">
    <property type="entry name" value="Hedgehog_Signaling"/>
</dbReference>
<evidence type="ECO:0000313" key="2">
    <source>
        <dbReference type="EMBL" id="EME31146.1"/>
    </source>
</evidence>
<dbReference type="Pfam" id="PF01079">
    <property type="entry name" value="Hint"/>
    <property type="match status" value="1"/>
</dbReference>
<dbReference type="InterPro" id="IPR036844">
    <property type="entry name" value="Hint_dom_sf"/>
</dbReference>
<reference evidence="3" key="1">
    <citation type="journal article" date="2013" name="Science">
        <title>Gene transfer from bacteria and archaea facilitated evolution of an extremophilic eukaryote.</title>
        <authorList>
            <person name="Schonknecht G."/>
            <person name="Chen W.H."/>
            <person name="Ternes C.M."/>
            <person name="Barbier G.G."/>
            <person name="Shrestha R.P."/>
            <person name="Stanke M."/>
            <person name="Brautigam A."/>
            <person name="Baker B.J."/>
            <person name="Banfield J.F."/>
            <person name="Garavito R.M."/>
            <person name="Carr K."/>
            <person name="Wilkerson C."/>
            <person name="Rensing S.A."/>
            <person name="Gagneul D."/>
            <person name="Dickenson N.E."/>
            <person name="Oesterhelt C."/>
            <person name="Lercher M.J."/>
            <person name="Weber A.P."/>
        </authorList>
    </citation>
    <scope>NUCLEOTIDE SEQUENCE [LARGE SCALE GENOMIC DNA]</scope>
    <source>
        <strain evidence="3">074W</strain>
    </source>
</reference>
<dbReference type="GeneID" id="17089819"/>
<dbReference type="PANTHER" id="PTHR11889:SF31">
    <property type="entry name" value="PROTEIN HEDGEHOG"/>
    <property type="match status" value="1"/>
</dbReference>
<dbReference type="GO" id="GO:0010468">
    <property type="term" value="P:regulation of gene expression"/>
    <property type="evidence" value="ECO:0007669"/>
    <property type="project" value="TreeGrafter"/>
</dbReference>
<organism evidence="2 3">
    <name type="scientific">Galdieria sulphuraria</name>
    <name type="common">Red alga</name>
    <dbReference type="NCBI Taxonomy" id="130081"/>
    <lineage>
        <taxon>Eukaryota</taxon>
        <taxon>Rhodophyta</taxon>
        <taxon>Bangiophyceae</taxon>
        <taxon>Galdieriales</taxon>
        <taxon>Galdieriaceae</taxon>
        <taxon>Galdieria</taxon>
    </lineage>
</organism>
<dbReference type="SUPFAM" id="SSF51294">
    <property type="entry name" value="Hedgehog/intein (Hint) domain"/>
    <property type="match status" value="1"/>
</dbReference>
<dbReference type="GO" id="GO:0005113">
    <property type="term" value="F:patched binding"/>
    <property type="evidence" value="ECO:0007669"/>
    <property type="project" value="TreeGrafter"/>
</dbReference>
<dbReference type="GO" id="GO:0007224">
    <property type="term" value="P:smoothened signaling pathway"/>
    <property type="evidence" value="ECO:0007669"/>
    <property type="project" value="TreeGrafter"/>
</dbReference>
<accession>M2W5U3</accession>
<name>M2W5U3_GALSU</name>
<dbReference type="GO" id="GO:0016540">
    <property type="term" value="P:protein autoprocessing"/>
    <property type="evidence" value="ECO:0007669"/>
    <property type="project" value="InterPro"/>
</dbReference>
<dbReference type="PANTHER" id="PTHR11889">
    <property type="entry name" value="HEDGEHOG"/>
    <property type="match status" value="1"/>
</dbReference>
<dbReference type="EMBL" id="KB454494">
    <property type="protein sequence ID" value="EME31146.1"/>
    <property type="molecule type" value="Genomic_DNA"/>
</dbReference>
<dbReference type="KEGG" id="gsl:Gasu_16420"/>
<evidence type="ECO:0000259" key="1">
    <source>
        <dbReference type="SMART" id="SM00306"/>
    </source>
</evidence>
<dbReference type="Proteomes" id="UP000030680">
    <property type="component" value="Unassembled WGS sequence"/>
</dbReference>
<evidence type="ECO:0000313" key="3">
    <source>
        <dbReference type="Proteomes" id="UP000030680"/>
    </source>
</evidence>
<dbReference type="GO" id="GO:0001708">
    <property type="term" value="P:cell fate specification"/>
    <property type="evidence" value="ECO:0007669"/>
    <property type="project" value="TreeGrafter"/>
</dbReference>
<proteinExistence type="predicted"/>
<gene>
    <name evidence="2" type="ORF">Gasu_16420</name>
</gene>
<dbReference type="eggNOG" id="KOG3638">
    <property type="taxonomic scope" value="Eukaryota"/>
</dbReference>
<feature type="domain" description="Hint" evidence="1">
    <location>
        <begin position="128"/>
        <end position="230"/>
    </location>
</feature>
<dbReference type="GO" id="GO:0005509">
    <property type="term" value="F:calcium ion binding"/>
    <property type="evidence" value="ECO:0007669"/>
    <property type="project" value="TreeGrafter"/>
</dbReference>
<dbReference type="STRING" id="130081.M2W5U3"/>
<dbReference type="InterPro" id="IPR003587">
    <property type="entry name" value="Hint_dom_N"/>
</dbReference>
<dbReference type="OrthoDB" id="5539at2759"/>
<dbReference type="AlphaFoldDB" id="M2W5U3"/>
<dbReference type="RefSeq" id="XP_005707666.1">
    <property type="nucleotide sequence ID" value="XM_005707609.1"/>
</dbReference>
<keyword evidence="3" id="KW-1185">Reference proteome</keyword>
<protein>
    <submittedName>
        <fullName evidence="2">Hedgehog</fullName>
    </submittedName>
</protein>
<dbReference type="PROSITE" id="PS51257">
    <property type="entry name" value="PROKAR_LIPOPROTEIN"/>
    <property type="match status" value="1"/>
</dbReference>
<dbReference type="SMART" id="SM00306">
    <property type="entry name" value="HintN"/>
    <property type="match status" value="1"/>
</dbReference>
<dbReference type="InterPro" id="IPR001767">
    <property type="entry name" value="Hedgehog_Hint"/>
</dbReference>
<sequence length="326" mass="36396">MSLIRSSDIPLSISYYSSSSSCQGSPTIADTIQVDDSSLETPISLYELFNKYLGISVPSEAEDVTAQITGCGNNMNLKLCYSSSCKTIPLNDCIDIDQVVKDLIGFNPFGDLGSIDIGLTGPSCSSGIHCFSADSKVSLDDFQEIDMRFLRVGHKIFTYDTQLHKTRKTEVIGWLDKRDDIAVSFLHITHEMGHLKVSPYHLLMRVGSNNQVDHVYAKDIKIGDQFFFYNTSHSKSSQVTYIQQVREVGAFAPLTLDGTYLVNGVLVSCYAHFASHKMAHVAFAPYRRYHLLFGKLFRSQLGHYIQLLKSISKWSSNFRLSKGIIA</sequence>
<dbReference type="CDD" id="cd00081">
    <property type="entry name" value="Hint"/>
    <property type="match status" value="1"/>
</dbReference>